<organism evidence="3 4">
    <name type="scientific">Pseudoflavonifractor hominis</name>
    <dbReference type="NCBI Taxonomy" id="2763059"/>
    <lineage>
        <taxon>Bacteria</taxon>
        <taxon>Bacillati</taxon>
        <taxon>Bacillota</taxon>
        <taxon>Clostridia</taxon>
        <taxon>Eubacteriales</taxon>
        <taxon>Oscillospiraceae</taxon>
        <taxon>Pseudoflavonifractor</taxon>
    </lineage>
</organism>
<accession>A0ABR7HPP8</accession>
<dbReference type="EMBL" id="JACOPR010000001">
    <property type="protein sequence ID" value="MBC5729472.1"/>
    <property type="molecule type" value="Genomic_DNA"/>
</dbReference>
<name>A0ABR7HPP8_9FIRM</name>
<proteinExistence type="inferred from homology"/>
<dbReference type="Pfam" id="PF01613">
    <property type="entry name" value="Flavin_Reduct"/>
    <property type="match status" value="1"/>
</dbReference>
<keyword evidence="4" id="KW-1185">Reference proteome</keyword>
<sequence length="168" mass="19551">MFRKIRPEEIDQNLFSMLNDQWMLVTAGTPEHCNTMTASWGGLGVLWRRNVAMCVIRPQRYTMEFVEREGYYTLSFFGDKYRRELALCGAKSGRELAKIRECGFTVAAAEGNAPYFEEAELVIVCRKLYWQDLEPGHFTDPAVLEQCYPEKDYHRMYIGEIVEVLQKA</sequence>
<dbReference type="SUPFAM" id="SSF50475">
    <property type="entry name" value="FMN-binding split barrel"/>
    <property type="match status" value="1"/>
</dbReference>
<dbReference type="InterPro" id="IPR002563">
    <property type="entry name" value="Flavin_Rdtase-like_dom"/>
</dbReference>
<dbReference type="Proteomes" id="UP000660021">
    <property type="component" value="Unassembled WGS sequence"/>
</dbReference>
<dbReference type="InterPro" id="IPR052174">
    <property type="entry name" value="Flavoredoxin"/>
</dbReference>
<dbReference type="PANTHER" id="PTHR43567:SF5">
    <property type="entry name" value="HYPOTHETICAL CYTOSOLIC PROTEIN"/>
    <property type="match status" value="1"/>
</dbReference>
<dbReference type="InterPro" id="IPR012349">
    <property type="entry name" value="Split_barrel_FMN-bd"/>
</dbReference>
<dbReference type="RefSeq" id="WP_186962828.1">
    <property type="nucleotide sequence ID" value="NZ_JACOPR010000001.1"/>
</dbReference>
<dbReference type="Gene3D" id="2.30.110.10">
    <property type="entry name" value="Electron Transport, Fmn-binding Protein, Chain A"/>
    <property type="match status" value="1"/>
</dbReference>
<evidence type="ECO:0000256" key="1">
    <source>
        <dbReference type="ARBA" id="ARBA00038054"/>
    </source>
</evidence>
<feature type="domain" description="Flavin reductase like" evidence="2">
    <location>
        <begin position="22"/>
        <end position="164"/>
    </location>
</feature>
<evidence type="ECO:0000259" key="2">
    <source>
        <dbReference type="Pfam" id="PF01613"/>
    </source>
</evidence>
<evidence type="ECO:0000313" key="3">
    <source>
        <dbReference type="EMBL" id="MBC5729472.1"/>
    </source>
</evidence>
<dbReference type="PANTHER" id="PTHR43567">
    <property type="entry name" value="FLAVOREDOXIN-RELATED-RELATED"/>
    <property type="match status" value="1"/>
</dbReference>
<evidence type="ECO:0000313" key="4">
    <source>
        <dbReference type="Proteomes" id="UP000660021"/>
    </source>
</evidence>
<gene>
    <name evidence="3" type="ORF">H8S34_01305</name>
</gene>
<comment type="caution">
    <text evidence="3">The sequence shown here is derived from an EMBL/GenBank/DDBJ whole genome shotgun (WGS) entry which is preliminary data.</text>
</comment>
<reference evidence="3 4" key="1">
    <citation type="submission" date="2020-08" db="EMBL/GenBank/DDBJ databases">
        <title>Genome public.</title>
        <authorList>
            <person name="Liu C."/>
            <person name="Sun Q."/>
        </authorList>
    </citation>
    <scope>NUCLEOTIDE SEQUENCE [LARGE SCALE GENOMIC DNA]</scope>
    <source>
        <strain evidence="3 4">New-38</strain>
    </source>
</reference>
<protein>
    <submittedName>
        <fullName evidence="3">Flavin reductase</fullName>
    </submittedName>
</protein>
<comment type="similarity">
    <text evidence="1">Belongs to the flavoredoxin family.</text>
</comment>